<dbReference type="Proteomes" id="UP001157160">
    <property type="component" value="Unassembled WGS sequence"/>
</dbReference>
<dbReference type="InterPro" id="IPR011008">
    <property type="entry name" value="Dimeric_a/b-barrel"/>
</dbReference>
<evidence type="ECO:0000313" key="2">
    <source>
        <dbReference type="EMBL" id="GMA29185.1"/>
    </source>
</evidence>
<dbReference type="EMBL" id="BSUL01000001">
    <property type="protein sequence ID" value="GMA29185.1"/>
    <property type="molecule type" value="Genomic_DNA"/>
</dbReference>
<dbReference type="InterPro" id="IPR013097">
    <property type="entry name" value="Dabb"/>
</dbReference>
<comment type="caution">
    <text evidence="2">The sequence shown here is derived from an EMBL/GenBank/DDBJ whole genome shotgun (WGS) entry which is preliminary data.</text>
</comment>
<dbReference type="SUPFAM" id="SSF54909">
    <property type="entry name" value="Dimeric alpha+beta barrel"/>
    <property type="match status" value="1"/>
</dbReference>
<dbReference type="Pfam" id="PF07876">
    <property type="entry name" value="Dabb"/>
    <property type="match status" value="1"/>
</dbReference>
<evidence type="ECO:0000313" key="3">
    <source>
        <dbReference type="Proteomes" id="UP001157160"/>
    </source>
</evidence>
<keyword evidence="3" id="KW-1185">Reference proteome</keyword>
<dbReference type="PANTHER" id="PTHR37832:SF1">
    <property type="entry name" value="STRESS-RESPONSE A_B BARREL DOMAIN-CONTAINING PROTEIN"/>
    <property type="match status" value="1"/>
</dbReference>
<dbReference type="SMART" id="SM00886">
    <property type="entry name" value="Dabb"/>
    <property type="match status" value="1"/>
</dbReference>
<reference evidence="2 3" key="1">
    <citation type="journal article" date="2014" name="Int. J. Syst. Evol. Microbiol.">
        <title>Complete genome sequence of Corynebacterium casei LMG S-19264T (=DSM 44701T), isolated from a smear-ripened cheese.</title>
        <authorList>
            <consortium name="US DOE Joint Genome Institute (JGI-PGF)"/>
            <person name="Walter F."/>
            <person name="Albersmeier A."/>
            <person name="Kalinowski J."/>
            <person name="Ruckert C."/>
        </authorList>
    </citation>
    <scope>NUCLEOTIDE SEQUENCE [LARGE SCALE GENOMIC DNA]</scope>
    <source>
        <strain evidence="2 3">NBRC 112289</strain>
    </source>
</reference>
<dbReference type="PROSITE" id="PS51502">
    <property type="entry name" value="S_R_A_B_BARREL"/>
    <property type="match status" value="1"/>
</dbReference>
<organism evidence="2 3">
    <name type="scientific">Arenivirga flava</name>
    <dbReference type="NCBI Taxonomy" id="1930060"/>
    <lineage>
        <taxon>Bacteria</taxon>
        <taxon>Bacillati</taxon>
        <taxon>Actinomycetota</taxon>
        <taxon>Actinomycetes</taxon>
        <taxon>Micrococcales</taxon>
        <taxon>Microbacteriaceae</taxon>
        <taxon>Arenivirga</taxon>
    </lineage>
</organism>
<gene>
    <name evidence="2" type="ORF">GCM10025874_24380</name>
</gene>
<protein>
    <recommendedName>
        <fullName evidence="1">Stress-response A/B barrel domain-containing protein</fullName>
    </recommendedName>
</protein>
<dbReference type="RefSeq" id="WP_284233058.1">
    <property type="nucleotide sequence ID" value="NZ_BSUL01000001.1"/>
</dbReference>
<evidence type="ECO:0000259" key="1">
    <source>
        <dbReference type="PROSITE" id="PS51502"/>
    </source>
</evidence>
<accession>A0AA37UGR4</accession>
<feature type="domain" description="Stress-response A/B barrel" evidence="1">
    <location>
        <begin position="3"/>
        <end position="98"/>
    </location>
</feature>
<dbReference type="AlphaFoldDB" id="A0AA37UGR4"/>
<dbReference type="Gene3D" id="3.30.70.100">
    <property type="match status" value="1"/>
</dbReference>
<sequence>MTITHIVLWKLGGEISEQRDADFEGIRQKLEALNGVVPSLRSLKVRRNLAYPDGNHDVALFSEFDDVAGLEAYQVHPAHVEAAGYVRERVHSRAAADFTL</sequence>
<dbReference type="PANTHER" id="PTHR37832">
    <property type="entry name" value="BLL2683 PROTEIN"/>
    <property type="match status" value="1"/>
</dbReference>
<proteinExistence type="predicted"/>
<name>A0AA37UGR4_9MICO</name>